<dbReference type="InterPro" id="IPR030918">
    <property type="entry name" value="PT_fungal_PKS"/>
</dbReference>
<feature type="region of interest" description="N-terminal hotdog fold" evidence="4">
    <location>
        <begin position="1291"/>
        <end position="1433"/>
    </location>
</feature>
<dbReference type="NCBIfam" id="TIGR04532">
    <property type="entry name" value="PT_fungal_PKS"/>
    <property type="match status" value="1"/>
</dbReference>
<dbReference type="RefSeq" id="XP_013324361.1">
    <property type="nucleotide sequence ID" value="XM_013468907.1"/>
</dbReference>
<dbReference type="GO" id="GO:0044550">
    <property type="term" value="P:secondary metabolite biosynthetic process"/>
    <property type="evidence" value="ECO:0007669"/>
    <property type="project" value="TreeGrafter"/>
</dbReference>
<evidence type="ECO:0000256" key="4">
    <source>
        <dbReference type="PROSITE-ProRule" id="PRU01363"/>
    </source>
</evidence>
<gene>
    <name evidence="7" type="ORF">T310_8307</name>
</gene>
<sequence length="1571" mass="173294">MAASRSIIFFADGSQETHTGLRRILHAQTAGSLLSRFLDRVKCALQEEVARVPPVDRNGLPDFHNLDCAGAAGALHCVSRWPQIDSSTTLTPESNSRYERADEPYPNATENVVVGVCFGELSAAAVSLAKSLVELIPLAVDSVRLAFRAGIAASVVGNGLERRTQPAQCWSTTVSRDCGLADEGKLDALGEQLGIPEHRRPYITAFSRKTITIGGPPSSLRRLLNYLRETGNGASLGTSRDIRIYAPYHAFRYFSREDVRRLVDGPVPSGDSFNDGVWQGQSRTFIGAATGKYYTATSRRELLEDVMYNILAQPIRWEEVVTACKLATEESKVSAWMVRPFAQSSLAKSLTSSLRAITDIQLTFDDAFGLQTTQTPRARHFPIAIVGMAGRFPKADDPDALWEVLKAGLDCHTEIPVDRFDPRTHLSQPAYGCFLDRPGMFDARFFNMSPREALQTDPGQRLALVTAYEALEMAGFVPNRTPSTQLDRVGTFNGQVADEYKEQNLAQEYVQASQFFLFLMAHTNQTPQGRINHFFKFGGPAVSLDTACSTSSVALHMACNAIWSGECDTAVVGGMNIISSSDNYVGLSAGHFISPTGGCKTWDKDADGYCRGEAVASVVLKPLEAAQADNDNVLGVILSFATNYSANADSITRPHAPTQESLYRTALRDAGLRPFDVDYIEMHGTGTQAGDTVEMNSVCNVFAPTSPVRPPDNPLYVGAVKANVGHGESASGITGLMKTLLVLRKQQLPPHVGIKTAINPKLPDLQKRNVHIPFHQTPLPSKRGQGSKRRILLNNFSAAGGNTACILEEPPERSIDSSRLDRRSHHVVTISGKSVTSVLNNARNLMAYLAEWPDVSLSDLSYTTTARRMHHPLRQAFVASSIAHLTEQLSAFLSTPNPTWPKKLSRVAFCFTGQGSFYMPMARDLFEHSSQFRQDLLRFDRVSREHCFATFLPVVDGSGADSTVTEVQKQLAIVAVEMALFRFFESLDISPSLVIGHSLGEYAALYAAGVLSANDTLYLVGQRASLLETSCPLMTSGMLAVQGGENTIKHLREKYSALEIACINGPRDVVLSGPRELCEAAMTQLRSQGVHCQLLAIPFAYHSSQMERILDRFEQMATAVHFEKPKVPLVSPSTETVVHEAGIIGPSYLRDQTRRCVRFYGALLQCEQAGLVDENTVWLEIGPRPICMGMIKATLGSQVRLLPSLREGENDWAAISKSLASLHTWGYDINWQEYHREFEAGKRLLTLPRYAWDEKEYWVPYRNDWLLYKGARNERAQTALSPAGPNTTTVQKLISQEVEDRKVTLVFETDLAESKMHAMITGHVINGSGLCPASVYADIALTIADYIRKNYPVEGPSSGISVGPMQILHPITLPRVFPQERKLLRMRAVADLATGKGTVEFGLDSRERGNDEPNAKCSIQYAESNAWLAKWSQSSYLVRNRIDSLSRGITEGTTHRILRGMAYKLFSSLVEYDRKYQGMQEVLINTEELEAVATLQLYSGTDAGSFFCNPLWIDSLMHLSGFIMNATDALDSRGAVFISHGWESFRLAREIDPSRTYRVHVKMQPLQGTVY</sequence>
<feature type="domain" description="PKS/mFAS DH" evidence="6">
    <location>
        <begin position="1291"/>
        <end position="1571"/>
    </location>
</feature>
<dbReference type="SUPFAM" id="SSF53901">
    <property type="entry name" value="Thiolase-like"/>
    <property type="match status" value="1"/>
</dbReference>
<dbReference type="InterPro" id="IPR032088">
    <property type="entry name" value="SAT"/>
</dbReference>
<dbReference type="GO" id="GO:0004315">
    <property type="term" value="F:3-oxoacyl-[acyl-carrier-protein] synthase activity"/>
    <property type="evidence" value="ECO:0007669"/>
    <property type="project" value="InterPro"/>
</dbReference>
<keyword evidence="2" id="KW-0597">Phosphoprotein</keyword>
<evidence type="ECO:0000313" key="8">
    <source>
        <dbReference type="Proteomes" id="UP000053958"/>
    </source>
</evidence>
<dbReference type="EMBL" id="LASV01000565">
    <property type="protein sequence ID" value="KKA17749.1"/>
    <property type="molecule type" value="Genomic_DNA"/>
</dbReference>
<dbReference type="GeneID" id="25320567"/>
<keyword evidence="3" id="KW-0808">Transferase</keyword>
<keyword evidence="1" id="KW-0596">Phosphopantetheine</keyword>
<protein>
    <submittedName>
        <fullName evidence="7">Polyketide synthase</fullName>
    </submittedName>
</protein>
<dbReference type="PROSITE" id="PS52019">
    <property type="entry name" value="PKS_MFAS_DH"/>
    <property type="match status" value="1"/>
</dbReference>
<dbReference type="CDD" id="cd00833">
    <property type="entry name" value="PKS"/>
    <property type="match status" value="1"/>
</dbReference>
<dbReference type="Proteomes" id="UP000053958">
    <property type="component" value="Unassembled WGS sequence"/>
</dbReference>
<dbReference type="InterPro" id="IPR016039">
    <property type="entry name" value="Thiolase-like"/>
</dbReference>
<keyword evidence="8" id="KW-1185">Reference proteome</keyword>
<dbReference type="InterPro" id="IPR001227">
    <property type="entry name" value="Ac_transferase_dom_sf"/>
</dbReference>
<accession>A0A0F4YHR0</accession>
<dbReference type="InterPro" id="IPR020841">
    <property type="entry name" value="PKS_Beta-ketoAc_synthase_dom"/>
</dbReference>
<evidence type="ECO:0000256" key="2">
    <source>
        <dbReference type="ARBA" id="ARBA00022553"/>
    </source>
</evidence>
<reference evidence="7 8" key="1">
    <citation type="submission" date="2015-04" db="EMBL/GenBank/DDBJ databases">
        <authorList>
            <person name="Heijne W.H."/>
            <person name="Fedorova N.D."/>
            <person name="Nierman W.C."/>
            <person name="Vollebregt A.W."/>
            <person name="Zhao Z."/>
            <person name="Wu L."/>
            <person name="Kumar M."/>
            <person name="Stam H."/>
            <person name="van den Berg M.A."/>
            <person name="Pel H.J."/>
        </authorList>
    </citation>
    <scope>NUCLEOTIDE SEQUENCE [LARGE SCALE GENOMIC DNA]</scope>
    <source>
        <strain evidence="7 8">CBS 393.64</strain>
    </source>
</reference>
<dbReference type="Pfam" id="PF00109">
    <property type="entry name" value="ketoacyl-synt"/>
    <property type="match status" value="1"/>
</dbReference>
<evidence type="ECO:0000256" key="3">
    <source>
        <dbReference type="ARBA" id="ARBA00022679"/>
    </source>
</evidence>
<comment type="caution">
    <text evidence="7">The sequence shown here is derived from an EMBL/GenBank/DDBJ whole genome shotgun (WGS) entry which is preliminary data.</text>
</comment>
<dbReference type="InterPro" id="IPR016036">
    <property type="entry name" value="Malonyl_transacylase_ACP-bd"/>
</dbReference>
<dbReference type="GO" id="GO:0006633">
    <property type="term" value="P:fatty acid biosynthetic process"/>
    <property type="evidence" value="ECO:0007669"/>
    <property type="project" value="InterPro"/>
</dbReference>
<dbReference type="InterPro" id="IPR042104">
    <property type="entry name" value="PKS_dehydratase_sf"/>
</dbReference>
<evidence type="ECO:0000313" key="7">
    <source>
        <dbReference type="EMBL" id="KKA17749.1"/>
    </source>
</evidence>
<dbReference type="PROSITE" id="PS52004">
    <property type="entry name" value="KS3_2"/>
    <property type="match status" value="1"/>
</dbReference>
<dbReference type="InterPro" id="IPR014030">
    <property type="entry name" value="Ketoacyl_synth_N"/>
</dbReference>
<dbReference type="InterPro" id="IPR049900">
    <property type="entry name" value="PKS_mFAS_DH"/>
</dbReference>
<dbReference type="OrthoDB" id="329835at2759"/>
<evidence type="ECO:0000259" key="5">
    <source>
        <dbReference type="PROSITE" id="PS52004"/>
    </source>
</evidence>
<feature type="active site" description="Proton donor; for dehydratase activity" evidence="4">
    <location>
        <position position="1514"/>
    </location>
</feature>
<name>A0A0F4YHR0_RASE3</name>
<evidence type="ECO:0000256" key="1">
    <source>
        <dbReference type="ARBA" id="ARBA00022450"/>
    </source>
</evidence>
<dbReference type="SMART" id="SM00827">
    <property type="entry name" value="PKS_AT"/>
    <property type="match status" value="1"/>
</dbReference>
<dbReference type="STRING" id="1408163.A0A0F4YHR0"/>
<organism evidence="7 8">
    <name type="scientific">Rasamsonia emersonii (strain ATCC 16479 / CBS 393.64 / IMI 116815)</name>
    <dbReference type="NCBI Taxonomy" id="1408163"/>
    <lineage>
        <taxon>Eukaryota</taxon>
        <taxon>Fungi</taxon>
        <taxon>Dikarya</taxon>
        <taxon>Ascomycota</taxon>
        <taxon>Pezizomycotina</taxon>
        <taxon>Eurotiomycetes</taxon>
        <taxon>Eurotiomycetidae</taxon>
        <taxon>Eurotiales</taxon>
        <taxon>Trichocomaceae</taxon>
        <taxon>Rasamsonia</taxon>
    </lineage>
</organism>
<dbReference type="Pfam" id="PF00698">
    <property type="entry name" value="Acyl_transf_1"/>
    <property type="match status" value="1"/>
</dbReference>
<dbReference type="Gene3D" id="3.40.47.10">
    <property type="match status" value="1"/>
</dbReference>
<evidence type="ECO:0000259" key="6">
    <source>
        <dbReference type="PROSITE" id="PS52019"/>
    </source>
</evidence>
<feature type="non-terminal residue" evidence="7">
    <location>
        <position position="1571"/>
    </location>
</feature>
<dbReference type="Pfam" id="PF02801">
    <property type="entry name" value="Ketoacyl-synt_C"/>
    <property type="match status" value="1"/>
</dbReference>
<dbReference type="InterPro" id="IPR014031">
    <property type="entry name" value="Ketoacyl_synth_C"/>
</dbReference>
<dbReference type="Pfam" id="PF22621">
    <property type="entry name" value="CurL-like_PKS_C"/>
    <property type="match status" value="1"/>
</dbReference>
<dbReference type="InterPro" id="IPR050091">
    <property type="entry name" value="PKS_NRPS_Biosynth_Enz"/>
</dbReference>
<feature type="active site" description="Proton acceptor; for dehydratase activity" evidence="4">
    <location>
        <position position="1323"/>
    </location>
</feature>
<proteinExistence type="predicted"/>
<dbReference type="InterPro" id="IPR016035">
    <property type="entry name" value="Acyl_Trfase/lysoPLipase"/>
</dbReference>
<dbReference type="InterPro" id="IPR014043">
    <property type="entry name" value="Acyl_transferase_dom"/>
</dbReference>
<dbReference type="PANTHER" id="PTHR43775">
    <property type="entry name" value="FATTY ACID SYNTHASE"/>
    <property type="match status" value="1"/>
</dbReference>
<dbReference type="InterPro" id="IPR018201">
    <property type="entry name" value="Ketoacyl_synth_AS"/>
</dbReference>
<dbReference type="Gene3D" id="3.30.70.3290">
    <property type="match status" value="1"/>
</dbReference>
<dbReference type="Gene3D" id="3.40.366.10">
    <property type="entry name" value="Malonyl-Coenzyme A Acyl Carrier Protein, domain 2"/>
    <property type="match status" value="1"/>
</dbReference>
<dbReference type="SUPFAM" id="SSF55048">
    <property type="entry name" value="Probable ACP-binding domain of malonyl-CoA ACP transacylase"/>
    <property type="match status" value="1"/>
</dbReference>
<dbReference type="Pfam" id="PF16073">
    <property type="entry name" value="SAT"/>
    <property type="match status" value="1"/>
</dbReference>
<dbReference type="GO" id="GO:0004312">
    <property type="term" value="F:fatty acid synthase activity"/>
    <property type="evidence" value="ECO:0007669"/>
    <property type="project" value="TreeGrafter"/>
</dbReference>
<dbReference type="PROSITE" id="PS00606">
    <property type="entry name" value="KS3_1"/>
    <property type="match status" value="1"/>
</dbReference>
<feature type="region of interest" description="C-terminal hotdog fold" evidence="4">
    <location>
        <begin position="1454"/>
        <end position="1571"/>
    </location>
</feature>
<dbReference type="Gene3D" id="3.10.129.110">
    <property type="entry name" value="Polyketide synthase dehydratase"/>
    <property type="match status" value="1"/>
</dbReference>
<feature type="domain" description="Ketosynthase family 3 (KS3)" evidence="5">
    <location>
        <begin position="380"/>
        <end position="809"/>
    </location>
</feature>
<dbReference type="SUPFAM" id="SSF52151">
    <property type="entry name" value="FabD/lysophospholipase-like"/>
    <property type="match status" value="1"/>
</dbReference>
<dbReference type="SMART" id="SM00825">
    <property type="entry name" value="PKS_KS"/>
    <property type="match status" value="1"/>
</dbReference>
<dbReference type="PANTHER" id="PTHR43775:SF37">
    <property type="entry name" value="SI:DKEY-61P9.11"/>
    <property type="match status" value="1"/>
</dbReference>